<feature type="transmembrane region" description="Helical" evidence="7">
    <location>
        <begin position="151"/>
        <end position="173"/>
    </location>
</feature>
<keyword evidence="5 7" id="KW-1133">Transmembrane helix</keyword>
<proteinExistence type="inferred from homology"/>
<feature type="transmembrane region" description="Helical" evidence="7">
    <location>
        <begin position="82"/>
        <end position="103"/>
    </location>
</feature>
<gene>
    <name evidence="11" type="ORF">Anas_09281</name>
</gene>
<dbReference type="Proteomes" id="UP000326759">
    <property type="component" value="Unassembled WGS sequence"/>
</dbReference>
<evidence type="ECO:0000256" key="4">
    <source>
        <dbReference type="ARBA" id="ARBA00022692"/>
    </source>
</evidence>
<evidence type="ECO:0000256" key="5">
    <source>
        <dbReference type="ARBA" id="ARBA00022989"/>
    </source>
</evidence>
<feature type="transmembrane region" description="Helical" evidence="7">
    <location>
        <begin position="396"/>
        <end position="418"/>
    </location>
</feature>
<evidence type="ECO:0000256" key="7">
    <source>
        <dbReference type="SAM" id="Phobius"/>
    </source>
</evidence>
<evidence type="ECO:0000313" key="11">
    <source>
        <dbReference type="EMBL" id="KAB7499106.1"/>
    </source>
</evidence>
<dbReference type="GO" id="GO:0005415">
    <property type="term" value="F:nucleoside:sodium symporter activity"/>
    <property type="evidence" value="ECO:0007669"/>
    <property type="project" value="TreeGrafter"/>
</dbReference>
<feature type="domain" description="Concentrative nucleoside transporter N-terminal" evidence="8">
    <location>
        <begin position="14"/>
        <end position="67"/>
    </location>
</feature>
<dbReference type="InterPro" id="IPR011657">
    <property type="entry name" value="CNT_C_dom"/>
</dbReference>
<evidence type="ECO:0000256" key="2">
    <source>
        <dbReference type="ARBA" id="ARBA00009033"/>
    </source>
</evidence>
<dbReference type="InterPro" id="IPR002668">
    <property type="entry name" value="CNT_N_dom"/>
</dbReference>
<evidence type="ECO:0000259" key="10">
    <source>
        <dbReference type="Pfam" id="PF07670"/>
    </source>
</evidence>
<keyword evidence="6 7" id="KW-0472">Membrane</keyword>
<feature type="domain" description="Nucleoside transporter/FeoB GTPase Gate" evidence="10">
    <location>
        <begin position="76"/>
        <end position="174"/>
    </location>
</feature>
<protein>
    <submittedName>
        <fullName evidence="11">Solute carrier family 28 member 3</fullName>
    </submittedName>
</protein>
<accession>A0A5N5SY09</accession>
<evidence type="ECO:0000259" key="8">
    <source>
        <dbReference type="Pfam" id="PF01773"/>
    </source>
</evidence>
<evidence type="ECO:0000256" key="6">
    <source>
        <dbReference type="ARBA" id="ARBA00023136"/>
    </source>
</evidence>
<dbReference type="PANTHER" id="PTHR10590:SF4">
    <property type="entry name" value="SOLUTE CARRIER FAMILY 28 MEMBER 3"/>
    <property type="match status" value="1"/>
</dbReference>
<dbReference type="GO" id="GO:0005886">
    <property type="term" value="C:plasma membrane"/>
    <property type="evidence" value="ECO:0007669"/>
    <property type="project" value="UniProtKB-SubCell"/>
</dbReference>
<feature type="transmembrane region" description="Helical" evidence="7">
    <location>
        <begin position="109"/>
        <end position="130"/>
    </location>
</feature>
<dbReference type="InterPro" id="IPR011642">
    <property type="entry name" value="Gate_dom"/>
</dbReference>
<organism evidence="11 12">
    <name type="scientific">Armadillidium nasatum</name>
    <dbReference type="NCBI Taxonomy" id="96803"/>
    <lineage>
        <taxon>Eukaryota</taxon>
        <taxon>Metazoa</taxon>
        <taxon>Ecdysozoa</taxon>
        <taxon>Arthropoda</taxon>
        <taxon>Crustacea</taxon>
        <taxon>Multicrustacea</taxon>
        <taxon>Malacostraca</taxon>
        <taxon>Eumalacostraca</taxon>
        <taxon>Peracarida</taxon>
        <taxon>Isopoda</taxon>
        <taxon>Oniscidea</taxon>
        <taxon>Crinocheta</taxon>
        <taxon>Armadillidiidae</taxon>
        <taxon>Armadillidium</taxon>
    </lineage>
</organism>
<dbReference type="Pfam" id="PF01773">
    <property type="entry name" value="Nucleos_tra2_N"/>
    <property type="match status" value="1"/>
</dbReference>
<reference evidence="11 12" key="1">
    <citation type="journal article" date="2019" name="PLoS Biol.">
        <title>Sex chromosomes control vertical transmission of feminizing Wolbachia symbionts in an isopod.</title>
        <authorList>
            <person name="Becking T."/>
            <person name="Chebbi M.A."/>
            <person name="Giraud I."/>
            <person name="Moumen B."/>
            <person name="Laverre T."/>
            <person name="Caubet Y."/>
            <person name="Peccoud J."/>
            <person name="Gilbert C."/>
            <person name="Cordaux R."/>
        </authorList>
    </citation>
    <scope>NUCLEOTIDE SEQUENCE [LARGE SCALE GENOMIC DNA]</scope>
    <source>
        <strain evidence="11">ANa2</strain>
        <tissue evidence="11">Whole body excluding digestive tract and cuticle</tissue>
    </source>
</reference>
<evidence type="ECO:0000259" key="9">
    <source>
        <dbReference type="Pfam" id="PF07662"/>
    </source>
</evidence>
<name>A0A5N5SY09_9CRUS</name>
<feature type="transmembrane region" description="Helical" evidence="7">
    <location>
        <begin position="236"/>
        <end position="257"/>
    </location>
</feature>
<feature type="domain" description="Concentrative nucleoside transporter C-terminal" evidence="9">
    <location>
        <begin position="179"/>
        <end position="416"/>
    </location>
</feature>
<dbReference type="Pfam" id="PF07662">
    <property type="entry name" value="Nucleos_tra2_C"/>
    <property type="match status" value="1"/>
</dbReference>
<comment type="similarity">
    <text evidence="2">Belongs to the concentrative nucleoside transporter (CNT) (TC 2.A.41) family.</text>
</comment>
<keyword evidence="12" id="KW-1185">Reference proteome</keyword>
<feature type="transmembrane region" description="Helical" evidence="7">
    <location>
        <begin position="20"/>
        <end position="38"/>
    </location>
</feature>
<comment type="caution">
    <text evidence="11">The sequence shown here is derived from an EMBL/GenBank/DDBJ whole genome shotgun (WGS) entry which is preliminary data.</text>
</comment>
<comment type="subcellular location">
    <subcellularLocation>
        <location evidence="1">Cell membrane</location>
        <topology evidence="1">Multi-pass membrane protein</topology>
    </subcellularLocation>
</comment>
<dbReference type="AlphaFoldDB" id="A0A5N5SY09"/>
<evidence type="ECO:0000256" key="1">
    <source>
        <dbReference type="ARBA" id="ARBA00004651"/>
    </source>
</evidence>
<dbReference type="PANTHER" id="PTHR10590">
    <property type="entry name" value="SODIUM/NUCLEOSIDE COTRANSPORTER"/>
    <property type="match status" value="1"/>
</dbReference>
<evidence type="ECO:0000313" key="12">
    <source>
        <dbReference type="Proteomes" id="UP000326759"/>
    </source>
</evidence>
<dbReference type="EMBL" id="SEYY01018682">
    <property type="protein sequence ID" value="KAB7499106.1"/>
    <property type="molecule type" value="Genomic_DNA"/>
</dbReference>
<keyword evidence="4 7" id="KW-0812">Transmembrane</keyword>
<evidence type="ECO:0000256" key="3">
    <source>
        <dbReference type="ARBA" id="ARBA00022475"/>
    </source>
</evidence>
<dbReference type="Pfam" id="PF07670">
    <property type="entry name" value="Gate"/>
    <property type="match status" value="1"/>
</dbReference>
<dbReference type="OrthoDB" id="6075923at2759"/>
<keyword evidence="3" id="KW-1003">Cell membrane</keyword>
<sequence length="438" mass="48916">MLLLLVYPHMLVYIKFERIFWGIALQVLFALLILRWSFGKQLFQCLGSKVSNFLSFTDAGTIFAIGDFLNDTNSYAFKILPVILYFGLFVSILYHFGIIQWVIIKLGWVLQIIVGTTPCESMATVANIFLGMSEAPLVIKPYISLLTKSEIHTIMTGGFATVAGGVLAAYISFGIEPAHLLSASIMSAPAALTMSKLFYPEVEKSQTKHENIKIIRDKDKNIIHVIMTDLKDNIQLIAIITSCLVVFIGAAAFLNAFSDWGCQTLGYEEGVCEIQKFLGYLLYPVAWLMGVPSEDCHFVGYLLGMKIFVTEFLAYKELANKFKQGLVSNEYFEYEIWCRISKNSIEYRMLIYRKCARSVVIATYALCGFSSVPSMTCAVGALSCLAPSKIKDVSQVVLRAFVAGNFACILTACVAGLYHNDDECEEMIMMIQHSLSKY</sequence>
<dbReference type="InterPro" id="IPR008276">
    <property type="entry name" value="C_nuclsd_transpt"/>
</dbReference>